<feature type="compositionally biased region" description="Basic and acidic residues" evidence="1">
    <location>
        <begin position="850"/>
        <end position="869"/>
    </location>
</feature>
<feature type="compositionally biased region" description="Polar residues" evidence="1">
    <location>
        <begin position="1129"/>
        <end position="1141"/>
    </location>
</feature>
<feature type="compositionally biased region" description="Basic residues" evidence="1">
    <location>
        <begin position="870"/>
        <end position="882"/>
    </location>
</feature>
<dbReference type="Proteomes" id="UP001285441">
    <property type="component" value="Unassembled WGS sequence"/>
</dbReference>
<feature type="region of interest" description="Disordered" evidence="1">
    <location>
        <begin position="127"/>
        <end position="164"/>
    </location>
</feature>
<evidence type="ECO:0000313" key="3">
    <source>
        <dbReference type="Proteomes" id="UP001285441"/>
    </source>
</evidence>
<dbReference type="EMBL" id="JAULSW010000003">
    <property type="protein sequence ID" value="KAK3387245.1"/>
    <property type="molecule type" value="Genomic_DNA"/>
</dbReference>
<feature type="compositionally biased region" description="Low complexity" evidence="1">
    <location>
        <begin position="1206"/>
        <end position="1231"/>
    </location>
</feature>
<feature type="compositionally biased region" description="Basic and acidic residues" evidence="1">
    <location>
        <begin position="438"/>
        <end position="450"/>
    </location>
</feature>
<feature type="compositionally biased region" description="Pro residues" evidence="1">
    <location>
        <begin position="258"/>
        <end position="275"/>
    </location>
</feature>
<name>A0AAE0NTB4_9PEZI</name>
<evidence type="ECO:0000256" key="1">
    <source>
        <dbReference type="SAM" id="MobiDB-lite"/>
    </source>
</evidence>
<proteinExistence type="predicted"/>
<feature type="region of interest" description="Disordered" evidence="1">
    <location>
        <begin position="240"/>
        <end position="319"/>
    </location>
</feature>
<keyword evidence="3" id="KW-1185">Reference proteome</keyword>
<sequence length="1351" mass="147321">MSPRQYFGRERLQAVYNPTYLGLSSSFQLLREATHCDSIPEVESTISGPSVPAGHGSQTLDPTVASYVSPISLPAITSTSSSSDLAEAAEDTDLSESTQAIDLVLIDPALLEPRNWTQLLLAEDHVSQPSTPYKSHKNDSNPTLSPSDVAEAAEDTASRKYPRPIDPALIDPALFEAPNWTQPLLAEDHVSQSSAPYEPHKRDSNLALSEKGDQQLPISPPWQFGDDLQSQPLSQDYVVQNDESSVEEKTDDAKYSYPEPPTPWIPEPTAPPPEPTTILLEPSDLPEPSTSQYSGTRRRPRPPTPHPVHRSEDSIEEEDPAWVISWTDETLPTDNNGPCNTQAQKWEEFIAQEQREDPGWINWWLREEGLNALLECENSMFAALIGKSREDFETGWAKSDLRAHKFSPGRQRCKGNFAAGLRRLWKASSDWPYFLHNRVKEGNGGKDQRRAPPAPDGAKPHDPANPTPLRTVTLPDSTEEYVPPAWAGLGCSWSEDELEAMYLAVDTARPAEPPAALPVDISAAVDTALADGPALPADAAVLLVDAAVDTIANPSDGCLDSGKTCSDGGEASVVNQDASANDCDAVMNDDNTSIGSGEVCTGGYIAFGGAPFAFDLSDDSYESACARMKALVEVHRKRKRELEQDKEPASKMAREDSAIVSLDGTNDGAPPPTYRQRQRARAQARRQNFVARVVNSSGLVLTGANLVPLFSRRDSSGSSGSVSFGDQTSVQSVDVSMSDQNSGQCGDVLMTESVDISMTDFHSGQGLSGDVTDEAANRYEDGEVRRYGAGESYRPFNRDRSPRAGPRSPRPGPRDRSPRPVRSPLRERVRTPLGGSDSYVPSRSPRRRSRSADRYRQQRERSREAENWRRGHRSRSRNRNPIRRPSPSPPRRSPPPRQRSPLPPRYASPPRRDDRGDRPRSPPPRRDFEVRDRRRSRSPFDRAPIRNRSPLRRTPPTGPRANSWRPRSRSPDRRERDDRISGLPSHRRPSPPPRDSVNTSALNSRSASGKSTPRPSPPRRGREERSRPHSPAPAPAEAQAPVQTPTPAPVQAPAPVPVVPVPAPVPTPARSPPRAANTPAPPPPVREPPKQPTQEANQTPVKSPPRGPAALRAPPTGPSATRNIAAPIASQNMPPNRQHPQVLNGHTRPDITSPTMPPSGPRGYVPPPRGGFAPRGGRGTWSSMPPRHMPNTSQSVSPTIPPPTGPSGIPTGPRAASTSSSTLASSPSVASKPFNPPTGPAAHTHNAPQRPTLAQSLIASMPPILPGGKIDPASVPLTTGVIKELEPHYKKCLEEEERVREELKIKQEKLRRSLKMWDKAERESRSFQLKSDLSEKSLQNLAGEGVGGAAF</sequence>
<feature type="compositionally biased region" description="Basic and acidic residues" evidence="1">
    <location>
        <begin position="969"/>
        <end position="980"/>
    </location>
</feature>
<reference evidence="2" key="2">
    <citation type="submission" date="2023-06" db="EMBL/GenBank/DDBJ databases">
        <authorList>
            <consortium name="Lawrence Berkeley National Laboratory"/>
            <person name="Haridas S."/>
            <person name="Hensen N."/>
            <person name="Bonometti L."/>
            <person name="Westerberg I."/>
            <person name="Brannstrom I.O."/>
            <person name="Guillou S."/>
            <person name="Cros-Aarteil S."/>
            <person name="Calhoun S."/>
            <person name="Kuo A."/>
            <person name="Mondo S."/>
            <person name="Pangilinan J."/>
            <person name="Riley R."/>
            <person name="LaButti K."/>
            <person name="Andreopoulos B."/>
            <person name="Lipzen A."/>
            <person name="Chen C."/>
            <person name="Yanf M."/>
            <person name="Daum C."/>
            <person name="Ng V."/>
            <person name="Clum A."/>
            <person name="Steindorff A."/>
            <person name="Ohm R."/>
            <person name="Martin F."/>
            <person name="Silar P."/>
            <person name="Natvig D."/>
            <person name="Lalanne C."/>
            <person name="Gautier V."/>
            <person name="Ament-velasquez S.L."/>
            <person name="Kruys A."/>
            <person name="Hutchinson M.I."/>
            <person name="Powell A.J."/>
            <person name="Barry K."/>
            <person name="Miller A.N."/>
            <person name="Grigoriev I.V."/>
            <person name="Debuchy R."/>
            <person name="Gladieux P."/>
            <person name="Thoren M.H."/>
            <person name="Johannesson H."/>
        </authorList>
    </citation>
    <scope>NUCLEOTIDE SEQUENCE</scope>
    <source>
        <strain evidence="2">CBS 232.78</strain>
    </source>
</reference>
<feature type="compositionally biased region" description="Basic and acidic residues" evidence="1">
    <location>
        <begin position="910"/>
        <end position="944"/>
    </location>
</feature>
<feature type="region of interest" description="Disordered" evidence="1">
    <location>
        <begin position="760"/>
        <end position="1259"/>
    </location>
</feature>
<feature type="compositionally biased region" description="Pro residues" evidence="1">
    <location>
        <begin position="1155"/>
        <end position="1169"/>
    </location>
</feature>
<feature type="compositionally biased region" description="Polar residues" evidence="1">
    <location>
        <begin position="997"/>
        <end position="1011"/>
    </location>
</feature>
<protein>
    <submittedName>
        <fullName evidence="2">Uncharacterized protein</fullName>
    </submittedName>
</protein>
<evidence type="ECO:0000313" key="2">
    <source>
        <dbReference type="EMBL" id="KAK3387245.1"/>
    </source>
</evidence>
<reference evidence="2" key="1">
    <citation type="journal article" date="2023" name="Mol. Phylogenet. Evol.">
        <title>Genome-scale phylogeny and comparative genomics of the fungal order Sordariales.</title>
        <authorList>
            <person name="Hensen N."/>
            <person name="Bonometti L."/>
            <person name="Westerberg I."/>
            <person name="Brannstrom I.O."/>
            <person name="Guillou S."/>
            <person name="Cros-Aarteil S."/>
            <person name="Calhoun S."/>
            <person name="Haridas S."/>
            <person name="Kuo A."/>
            <person name="Mondo S."/>
            <person name="Pangilinan J."/>
            <person name="Riley R."/>
            <person name="LaButti K."/>
            <person name="Andreopoulos B."/>
            <person name="Lipzen A."/>
            <person name="Chen C."/>
            <person name="Yan M."/>
            <person name="Daum C."/>
            <person name="Ng V."/>
            <person name="Clum A."/>
            <person name="Steindorff A."/>
            <person name="Ohm R.A."/>
            <person name="Martin F."/>
            <person name="Silar P."/>
            <person name="Natvig D.O."/>
            <person name="Lalanne C."/>
            <person name="Gautier V."/>
            <person name="Ament-Velasquez S.L."/>
            <person name="Kruys A."/>
            <person name="Hutchinson M.I."/>
            <person name="Powell A.J."/>
            <person name="Barry K."/>
            <person name="Miller A.N."/>
            <person name="Grigoriev I.V."/>
            <person name="Debuchy R."/>
            <person name="Gladieux P."/>
            <person name="Hiltunen Thoren M."/>
            <person name="Johannesson H."/>
        </authorList>
    </citation>
    <scope>NUCLEOTIDE SEQUENCE</scope>
    <source>
        <strain evidence="2">CBS 232.78</strain>
    </source>
</reference>
<feature type="compositionally biased region" description="Pro residues" evidence="1">
    <location>
        <begin position="1044"/>
        <end position="1071"/>
    </location>
</feature>
<feature type="compositionally biased region" description="Basic and acidic residues" evidence="1">
    <location>
        <begin position="812"/>
        <end position="830"/>
    </location>
</feature>
<organism evidence="2 3">
    <name type="scientific">Podospora didyma</name>
    <dbReference type="NCBI Taxonomy" id="330526"/>
    <lineage>
        <taxon>Eukaryota</taxon>
        <taxon>Fungi</taxon>
        <taxon>Dikarya</taxon>
        <taxon>Ascomycota</taxon>
        <taxon>Pezizomycotina</taxon>
        <taxon>Sordariomycetes</taxon>
        <taxon>Sordariomycetidae</taxon>
        <taxon>Sordariales</taxon>
        <taxon>Podosporaceae</taxon>
        <taxon>Podospora</taxon>
    </lineage>
</organism>
<gene>
    <name evidence="2" type="ORF">B0H63DRAFT_521307</name>
</gene>
<feature type="region of interest" description="Disordered" evidence="1">
    <location>
        <begin position="438"/>
        <end position="474"/>
    </location>
</feature>
<comment type="caution">
    <text evidence="2">The sequence shown here is derived from an EMBL/GenBank/DDBJ whole genome shotgun (WGS) entry which is preliminary data.</text>
</comment>
<feature type="compositionally biased region" description="Pro residues" evidence="1">
    <location>
        <begin position="884"/>
        <end position="907"/>
    </location>
</feature>
<feature type="compositionally biased region" description="Polar residues" evidence="1">
    <location>
        <begin position="1246"/>
        <end position="1258"/>
    </location>
</feature>
<feature type="compositionally biased region" description="Basic and acidic residues" evidence="1">
    <location>
        <begin position="775"/>
        <end position="788"/>
    </location>
</feature>
<accession>A0AAE0NTB4</accession>
<dbReference type="SUPFAM" id="SSF57997">
    <property type="entry name" value="Tropomyosin"/>
    <property type="match status" value="1"/>
</dbReference>